<gene>
    <name evidence="8 10" type="primary">ftsL</name>
    <name evidence="10" type="ORF">RVIR1_05680</name>
</gene>
<proteinExistence type="inferred from homology"/>
<dbReference type="InterPro" id="IPR011922">
    <property type="entry name" value="Cell_div_FtsL"/>
</dbReference>
<dbReference type="AlphaFoldDB" id="A0A2Z5UVS7"/>
<feature type="transmembrane region" description="Helical" evidence="8">
    <location>
        <begin position="25"/>
        <end position="49"/>
    </location>
</feature>
<dbReference type="KEGG" id="rvi:RVIR1_05680"/>
<evidence type="ECO:0000313" key="11">
    <source>
        <dbReference type="Proteomes" id="UP000282483"/>
    </source>
</evidence>
<evidence type="ECO:0000256" key="7">
    <source>
        <dbReference type="ARBA" id="ARBA00023306"/>
    </source>
</evidence>
<protein>
    <recommendedName>
        <fullName evidence="8 9">Cell division protein FtsL</fullName>
    </recommendedName>
</protein>
<dbReference type="HAMAP" id="MF_00910">
    <property type="entry name" value="FtsL"/>
    <property type="match status" value="1"/>
</dbReference>
<dbReference type="Pfam" id="PF04999">
    <property type="entry name" value="FtsL"/>
    <property type="match status" value="1"/>
</dbReference>
<dbReference type="RefSeq" id="WP_126322562.1">
    <property type="nucleotide sequence ID" value="NZ_AP018005.1"/>
</dbReference>
<comment type="subcellular location">
    <subcellularLocation>
        <location evidence="8">Cell inner membrane</location>
        <topology evidence="8">Single-pass type II membrane protein</topology>
    </subcellularLocation>
    <subcellularLocation>
        <location evidence="1">Cell membrane</location>
        <topology evidence="1">Single-pass type II membrane protein</topology>
    </subcellularLocation>
    <text evidence="8">Localizes to the division septum where it forms a ring structure.</text>
</comment>
<keyword evidence="5 8" id="KW-1133">Transmembrane helix</keyword>
<evidence type="ECO:0000256" key="8">
    <source>
        <dbReference type="HAMAP-Rule" id="MF_00910"/>
    </source>
</evidence>
<evidence type="ECO:0000256" key="1">
    <source>
        <dbReference type="ARBA" id="ARBA00004401"/>
    </source>
</evidence>
<keyword evidence="4 8" id="KW-0812">Transmembrane</keyword>
<dbReference type="GO" id="GO:0005886">
    <property type="term" value="C:plasma membrane"/>
    <property type="evidence" value="ECO:0007669"/>
    <property type="project" value="UniProtKB-SubCell"/>
</dbReference>
<evidence type="ECO:0000256" key="2">
    <source>
        <dbReference type="ARBA" id="ARBA00022475"/>
    </source>
</evidence>
<keyword evidence="7 8" id="KW-0131">Cell cycle</keyword>
<comment type="similarity">
    <text evidence="8">Belongs to the FtsL family.</text>
</comment>
<dbReference type="GO" id="GO:0043093">
    <property type="term" value="P:FtsZ-dependent cytokinesis"/>
    <property type="evidence" value="ECO:0007669"/>
    <property type="project" value="UniProtKB-UniRule"/>
</dbReference>
<dbReference type="PANTHER" id="PTHR37479:SF1">
    <property type="entry name" value="CELL DIVISION PROTEIN FTSL"/>
    <property type="match status" value="1"/>
</dbReference>
<evidence type="ECO:0000256" key="6">
    <source>
        <dbReference type="ARBA" id="ARBA00023136"/>
    </source>
</evidence>
<dbReference type="GO" id="GO:0032153">
    <property type="term" value="C:cell division site"/>
    <property type="evidence" value="ECO:0007669"/>
    <property type="project" value="UniProtKB-UniRule"/>
</dbReference>
<keyword evidence="11" id="KW-1185">Reference proteome</keyword>
<dbReference type="PANTHER" id="PTHR37479">
    <property type="entry name" value="CELL DIVISION PROTEIN FTSL"/>
    <property type="match status" value="1"/>
</dbReference>
<reference evidence="10 11" key="1">
    <citation type="submission" date="2017-03" db="EMBL/GenBank/DDBJ databases">
        <title>The genome sequence of Candidatus Rickettsiella viridis.</title>
        <authorList>
            <person name="Nikoh N."/>
            <person name="Tsuchida T."/>
            <person name="Yamaguchi K."/>
            <person name="Maeda T."/>
            <person name="Shigenobu S."/>
            <person name="Fukatsu T."/>
        </authorList>
    </citation>
    <scope>NUCLEOTIDE SEQUENCE [LARGE SCALE GENOMIC DNA]</scope>
    <source>
        <strain evidence="10 11">Ap-RA04</strain>
    </source>
</reference>
<keyword evidence="6 8" id="KW-0472">Membrane</keyword>
<comment type="subunit">
    <text evidence="8">Part of a complex composed of FtsB, FtsL and FtsQ.</text>
</comment>
<keyword evidence="3 8" id="KW-0132">Cell division</keyword>
<sequence>MNVAARALAQSPLTWEQGQRWRWRISLQMMGIILLMLAVLSSALSVIYVKASQRNLYSELQSSQQERDHLQTEWSQLLLEENTWAAPLRIQALAQQELGMQLPHTKATVLLTQPT</sequence>
<evidence type="ECO:0000256" key="4">
    <source>
        <dbReference type="ARBA" id="ARBA00022692"/>
    </source>
</evidence>
<evidence type="ECO:0000256" key="9">
    <source>
        <dbReference type="NCBIfam" id="TIGR02209"/>
    </source>
</evidence>
<name>A0A2Z5UVS7_9COXI</name>
<dbReference type="NCBIfam" id="TIGR02209">
    <property type="entry name" value="ftsL_broad"/>
    <property type="match status" value="1"/>
</dbReference>
<dbReference type="Proteomes" id="UP000282483">
    <property type="component" value="Chromosome"/>
</dbReference>
<comment type="function">
    <text evidence="8">Essential cell division protein. May link together the upstream cell division proteins, which are predominantly cytoplasmic, with the downstream cell division proteins, which are predominantly periplasmic.</text>
</comment>
<accession>A0A2Z5UVS7</accession>
<evidence type="ECO:0000256" key="5">
    <source>
        <dbReference type="ARBA" id="ARBA00022989"/>
    </source>
</evidence>
<dbReference type="OrthoDB" id="5298556at2"/>
<dbReference type="EMBL" id="AP018005">
    <property type="protein sequence ID" value="BBB15070.1"/>
    <property type="molecule type" value="Genomic_DNA"/>
</dbReference>
<evidence type="ECO:0000313" key="10">
    <source>
        <dbReference type="EMBL" id="BBB15070.1"/>
    </source>
</evidence>
<keyword evidence="8" id="KW-0997">Cell inner membrane</keyword>
<organism evidence="10 11">
    <name type="scientific">Candidatus Rickettsiella viridis</name>
    <dbReference type="NCBI Taxonomy" id="676208"/>
    <lineage>
        <taxon>Bacteria</taxon>
        <taxon>Pseudomonadati</taxon>
        <taxon>Pseudomonadota</taxon>
        <taxon>Gammaproteobacteria</taxon>
        <taxon>Legionellales</taxon>
        <taxon>Coxiellaceae</taxon>
        <taxon>Rickettsiella</taxon>
    </lineage>
</organism>
<keyword evidence="2 8" id="KW-1003">Cell membrane</keyword>
<evidence type="ECO:0000256" key="3">
    <source>
        <dbReference type="ARBA" id="ARBA00022618"/>
    </source>
</evidence>